<name>A0A7J8E8T3_ROUAE</name>
<keyword evidence="1" id="KW-0472">Membrane</keyword>
<dbReference type="AlphaFoldDB" id="A0A7J8E8T3"/>
<sequence length="154" mass="17208">MSFHLYLTGTVSSSPFFFQEDLDVQELLVAQFLVLGLGSDLVWLLLKGPDLSLDLGWLCTVIASVSARERARRDCSVISRSCRVRFISVSCVLAEVAPSVSLEICRCIVGLSLWIGPRVLLILLLVFYPLCLSCFFFIPLFSPFLPAKYSSFFL</sequence>
<gene>
    <name evidence="2" type="ORF">HJG63_008206</name>
</gene>
<evidence type="ECO:0000313" key="2">
    <source>
        <dbReference type="EMBL" id="KAF6431726.1"/>
    </source>
</evidence>
<dbReference type="Proteomes" id="UP000593571">
    <property type="component" value="Unassembled WGS sequence"/>
</dbReference>
<feature type="transmembrane region" description="Helical" evidence="1">
    <location>
        <begin position="119"/>
        <end position="141"/>
    </location>
</feature>
<keyword evidence="1" id="KW-1133">Transmembrane helix</keyword>
<reference evidence="2 3" key="1">
    <citation type="journal article" date="2020" name="Nature">
        <title>Six reference-quality genomes reveal evolution of bat adaptations.</title>
        <authorList>
            <person name="Jebb D."/>
            <person name="Huang Z."/>
            <person name="Pippel M."/>
            <person name="Hughes G.M."/>
            <person name="Lavrichenko K."/>
            <person name="Devanna P."/>
            <person name="Winkler S."/>
            <person name="Jermiin L.S."/>
            <person name="Skirmuntt E.C."/>
            <person name="Katzourakis A."/>
            <person name="Burkitt-Gray L."/>
            <person name="Ray D.A."/>
            <person name="Sullivan K.A.M."/>
            <person name="Roscito J.G."/>
            <person name="Kirilenko B.M."/>
            <person name="Davalos L.M."/>
            <person name="Corthals A.P."/>
            <person name="Power M.L."/>
            <person name="Jones G."/>
            <person name="Ransome R.D."/>
            <person name="Dechmann D.K.N."/>
            <person name="Locatelli A.G."/>
            <person name="Puechmaille S.J."/>
            <person name="Fedrigo O."/>
            <person name="Jarvis E.D."/>
            <person name="Hiller M."/>
            <person name="Vernes S.C."/>
            <person name="Myers E.W."/>
            <person name="Teeling E.C."/>
        </authorList>
    </citation>
    <scope>NUCLEOTIDE SEQUENCE [LARGE SCALE GENOMIC DNA]</scope>
    <source>
        <strain evidence="2">MRouAeg1</strain>
        <tissue evidence="2">Muscle</tissue>
    </source>
</reference>
<keyword evidence="3" id="KW-1185">Reference proteome</keyword>
<evidence type="ECO:0000313" key="3">
    <source>
        <dbReference type="Proteomes" id="UP000593571"/>
    </source>
</evidence>
<keyword evidence="1" id="KW-0812">Transmembrane</keyword>
<feature type="transmembrane region" description="Helical" evidence="1">
    <location>
        <begin position="27"/>
        <end position="46"/>
    </location>
</feature>
<evidence type="ECO:0000256" key="1">
    <source>
        <dbReference type="SAM" id="Phobius"/>
    </source>
</evidence>
<organism evidence="2 3">
    <name type="scientific">Rousettus aegyptiacus</name>
    <name type="common">Egyptian fruit bat</name>
    <name type="synonym">Pteropus aegyptiacus</name>
    <dbReference type="NCBI Taxonomy" id="9407"/>
    <lineage>
        <taxon>Eukaryota</taxon>
        <taxon>Metazoa</taxon>
        <taxon>Chordata</taxon>
        <taxon>Craniata</taxon>
        <taxon>Vertebrata</taxon>
        <taxon>Euteleostomi</taxon>
        <taxon>Mammalia</taxon>
        <taxon>Eutheria</taxon>
        <taxon>Laurasiatheria</taxon>
        <taxon>Chiroptera</taxon>
        <taxon>Yinpterochiroptera</taxon>
        <taxon>Pteropodoidea</taxon>
        <taxon>Pteropodidae</taxon>
        <taxon>Rousettinae</taxon>
        <taxon>Rousettus</taxon>
    </lineage>
</organism>
<comment type="caution">
    <text evidence="2">The sequence shown here is derived from an EMBL/GenBank/DDBJ whole genome shotgun (WGS) entry which is preliminary data.</text>
</comment>
<dbReference type="EMBL" id="JACASE010000010">
    <property type="protein sequence ID" value="KAF6431726.1"/>
    <property type="molecule type" value="Genomic_DNA"/>
</dbReference>
<proteinExistence type="predicted"/>
<accession>A0A7J8E8T3</accession>
<protein>
    <submittedName>
        <fullName evidence="2">Uncharacterized protein</fullName>
    </submittedName>
</protein>